<dbReference type="GO" id="GO:0004719">
    <property type="term" value="F:protein-L-isoaspartate (D-aspartate) O-methyltransferase activity"/>
    <property type="evidence" value="ECO:0007669"/>
    <property type="project" value="UniProtKB-EC"/>
</dbReference>
<gene>
    <name evidence="12" type="ORF">AWB82_02864</name>
</gene>
<keyword evidence="8" id="KW-0949">S-adenosyl-L-methionine</keyword>
<dbReference type="RefSeq" id="WP_086968070.1">
    <property type="nucleotide sequence ID" value="NZ_FCOJ02000017.1"/>
</dbReference>
<dbReference type="PANTHER" id="PTHR11579">
    <property type="entry name" value="PROTEIN-L-ISOASPARTATE O-METHYLTRANSFERASE"/>
    <property type="match status" value="1"/>
</dbReference>
<evidence type="ECO:0000256" key="2">
    <source>
        <dbReference type="ARBA" id="ARBA00005369"/>
    </source>
</evidence>
<dbReference type="Proteomes" id="UP000054596">
    <property type="component" value="Unassembled WGS sequence"/>
</dbReference>
<sequence>MDGHLNELRAFHASLMAAASGSVDPRLARVFKLVPREAFLPPGPWKISGPDGRYYETPSDDPAYIYQNNIVALDASREINNGEPFLHASWIGAVMLRPGERVCHIGAGSGYYTAILSVLAAPGGSVEAFEIDETLARAARHNLEPYEGVSVTHANATEADIPASDVIYVNAGVLAPPPAWLRALRPGGRLIFPWRPSEETGLAMLVTKLASGKLRARPLAPAYFIPCTGGASARDRLAAAPDAHAAATIRSIWLTSERTPDESAIAAYEHVWFSSLAVE</sequence>
<evidence type="ECO:0000256" key="3">
    <source>
        <dbReference type="ARBA" id="ARBA00011890"/>
    </source>
</evidence>
<dbReference type="GO" id="GO:0005737">
    <property type="term" value="C:cytoplasm"/>
    <property type="evidence" value="ECO:0007669"/>
    <property type="project" value="UniProtKB-SubCell"/>
</dbReference>
<evidence type="ECO:0000256" key="8">
    <source>
        <dbReference type="ARBA" id="ARBA00022691"/>
    </source>
</evidence>
<dbReference type="AlphaFoldDB" id="A0A158ARU5"/>
<dbReference type="CDD" id="cd02440">
    <property type="entry name" value="AdoMet_MTases"/>
    <property type="match status" value="1"/>
</dbReference>
<protein>
    <recommendedName>
        <fullName evidence="4">Protein-L-isoaspartate O-methyltransferase</fullName>
        <ecNumber evidence="3">2.1.1.77</ecNumber>
    </recommendedName>
    <alternativeName>
        <fullName evidence="11">L-isoaspartyl protein carboxyl methyltransferase</fullName>
    </alternativeName>
    <alternativeName>
        <fullName evidence="9">Protein L-isoaspartyl methyltransferase</fullName>
    </alternativeName>
    <alternativeName>
        <fullName evidence="10">Protein-beta-aspartate methyltransferase</fullName>
    </alternativeName>
</protein>
<dbReference type="EC" id="2.1.1.77" evidence="3"/>
<evidence type="ECO:0000313" key="12">
    <source>
        <dbReference type="EMBL" id="SAK60554.1"/>
    </source>
</evidence>
<keyword evidence="13" id="KW-1185">Reference proteome</keyword>
<dbReference type="GO" id="GO:0032259">
    <property type="term" value="P:methylation"/>
    <property type="evidence" value="ECO:0007669"/>
    <property type="project" value="UniProtKB-KW"/>
</dbReference>
<proteinExistence type="inferred from homology"/>
<evidence type="ECO:0000256" key="9">
    <source>
        <dbReference type="ARBA" id="ARBA00030757"/>
    </source>
</evidence>
<evidence type="ECO:0000256" key="11">
    <source>
        <dbReference type="ARBA" id="ARBA00031350"/>
    </source>
</evidence>
<dbReference type="InterPro" id="IPR029063">
    <property type="entry name" value="SAM-dependent_MTases_sf"/>
</dbReference>
<keyword evidence="7" id="KW-0808">Transferase</keyword>
<dbReference type="STRING" id="1777143.AWB82_02864"/>
<organism evidence="12 13">
    <name type="scientific">Caballeronia glebae</name>
    <dbReference type="NCBI Taxonomy" id="1777143"/>
    <lineage>
        <taxon>Bacteria</taxon>
        <taxon>Pseudomonadati</taxon>
        <taxon>Pseudomonadota</taxon>
        <taxon>Betaproteobacteria</taxon>
        <taxon>Burkholderiales</taxon>
        <taxon>Burkholderiaceae</taxon>
        <taxon>Caballeronia</taxon>
    </lineage>
</organism>
<accession>A0A158ARU5</accession>
<dbReference type="Gene3D" id="3.40.50.150">
    <property type="entry name" value="Vaccinia Virus protein VP39"/>
    <property type="match status" value="1"/>
</dbReference>
<evidence type="ECO:0000256" key="1">
    <source>
        <dbReference type="ARBA" id="ARBA00004496"/>
    </source>
</evidence>
<evidence type="ECO:0000256" key="6">
    <source>
        <dbReference type="ARBA" id="ARBA00022603"/>
    </source>
</evidence>
<dbReference type="PANTHER" id="PTHR11579:SF0">
    <property type="entry name" value="PROTEIN-L-ISOASPARTATE(D-ASPARTATE) O-METHYLTRANSFERASE"/>
    <property type="match status" value="1"/>
</dbReference>
<evidence type="ECO:0000256" key="4">
    <source>
        <dbReference type="ARBA" id="ARBA00013346"/>
    </source>
</evidence>
<name>A0A158ARU5_9BURK</name>
<evidence type="ECO:0000256" key="7">
    <source>
        <dbReference type="ARBA" id="ARBA00022679"/>
    </source>
</evidence>
<keyword evidence="6" id="KW-0489">Methyltransferase</keyword>
<comment type="subcellular location">
    <subcellularLocation>
        <location evidence="1">Cytoplasm</location>
    </subcellularLocation>
</comment>
<comment type="caution">
    <text evidence="12">The sequence shown here is derived from an EMBL/GenBank/DDBJ whole genome shotgun (WGS) entry which is preliminary data.</text>
</comment>
<comment type="similarity">
    <text evidence="2">Belongs to the methyltransferase superfamily. L-isoaspartyl/D-aspartyl protein methyltransferase family.</text>
</comment>
<reference evidence="12" key="1">
    <citation type="submission" date="2016-01" db="EMBL/GenBank/DDBJ databases">
        <authorList>
            <person name="Peeters C."/>
        </authorList>
    </citation>
    <scope>NUCLEOTIDE SEQUENCE [LARGE SCALE GENOMIC DNA]</scope>
    <source>
        <strain evidence="12">LMG 29325</strain>
    </source>
</reference>
<evidence type="ECO:0000313" key="13">
    <source>
        <dbReference type="Proteomes" id="UP000054596"/>
    </source>
</evidence>
<dbReference type="InterPro" id="IPR000682">
    <property type="entry name" value="PCMT"/>
</dbReference>
<dbReference type="EMBL" id="FCOJ02000017">
    <property type="protein sequence ID" value="SAK60554.1"/>
    <property type="molecule type" value="Genomic_DNA"/>
</dbReference>
<dbReference type="OrthoDB" id="3450072at2"/>
<dbReference type="Pfam" id="PF01135">
    <property type="entry name" value="PCMT"/>
    <property type="match status" value="1"/>
</dbReference>
<dbReference type="SUPFAM" id="SSF53335">
    <property type="entry name" value="S-adenosyl-L-methionine-dependent methyltransferases"/>
    <property type="match status" value="1"/>
</dbReference>
<evidence type="ECO:0000256" key="5">
    <source>
        <dbReference type="ARBA" id="ARBA00022490"/>
    </source>
</evidence>
<keyword evidence="5" id="KW-0963">Cytoplasm</keyword>
<evidence type="ECO:0000256" key="10">
    <source>
        <dbReference type="ARBA" id="ARBA00031323"/>
    </source>
</evidence>